<gene>
    <name evidence="2" type="ORF">SAMN05216553_108102</name>
</gene>
<proteinExistence type="predicted"/>
<keyword evidence="2" id="KW-0418">Kinase</keyword>
<dbReference type="InterPro" id="IPR003594">
    <property type="entry name" value="HATPase_dom"/>
</dbReference>
<sequence>MKRDRFGYGNDVPAFSRTDYEVGVTQLSGVELRMAADPTQLSIVRAVAADIAMRQDFDLDSIEDLKLAVDETCSTLITLAAQDAVLSCHFAVDDRGAVHVSAKVATKAASGPDENSFGWRVLTALVDSVETRIEEAEGSVVHIGLVKSTAGAVDA</sequence>
<dbReference type="EMBL" id="FNCC01000008">
    <property type="protein sequence ID" value="SDG44503.1"/>
    <property type="molecule type" value="Genomic_DNA"/>
</dbReference>
<dbReference type="Proteomes" id="UP000199623">
    <property type="component" value="Unassembled WGS sequence"/>
</dbReference>
<dbReference type="STRING" id="200378.SAMN05216553_108102"/>
<reference evidence="3" key="1">
    <citation type="submission" date="2016-10" db="EMBL/GenBank/DDBJ databases">
        <authorList>
            <person name="Varghese N."/>
            <person name="Submissions S."/>
        </authorList>
    </citation>
    <scope>NUCLEOTIDE SEQUENCE [LARGE SCALE GENOMIC DNA]</scope>
    <source>
        <strain evidence="3">CGMCC 4.3506</strain>
    </source>
</reference>
<evidence type="ECO:0000313" key="3">
    <source>
        <dbReference type="Proteomes" id="UP000199623"/>
    </source>
</evidence>
<evidence type="ECO:0000313" key="2">
    <source>
        <dbReference type="EMBL" id="SDG44503.1"/>
    </source>
</evidence>
<dbReference type="GO" id="GO:0016301">
    <property type="term" value="F:kinase activity"/>
    <property type="evidence" value="ECO:0007669"/>
    <property type="project" value="UniProtKB-KW"/>
</dbReference>
<dbReference type="InterPro" id="IPR036890">
    <property type="entry name" value="HATPase_C_sf"/>
</dbReference>
<evidence type="ECO:0000259" key="1">
    <source>
        <dbReference type="Pfam" id="PF13581"/>
    </source>
</evidence>
<accession>A0A1G7UAJ6</accession>
<keyword evidence="2" id="KW-0808">Transferase</keyword>
<organism evidence="2 3">
    <name type="scientific">Lentzea fradiae</name>
    <dbReference type="NCBI Taxonomy" id="200378"/>
    <lineage>
        <taxon>Bacteria</taxon>
        <taxon>Bacillati</taxon>
        <taxon>Actinomycetota</taxon>
        <taxon>Actinomycetes</taxon>
        <taxon>Pseudonocardiales</taxon>
        <taxon>Pseudonocardiaceae</taxon>
        <taxon>Lentzea</taxon>
    </lineage>
</organism>
<dbReference type="Gene3D" id="3.30.565.10">
    <property type="entry name" value="Histidine kinase-like ATPase, C-terminal domain"/>
    <property type="match status" value="1"/>
</dbReference>
<protein>
    <submittedName>
        <fullName evidence="2">Serine/threonine-protein kinase RsbW</fullName>
    </submittedName>
</protein>
<name>A0A1G7UAJ6_9PSEU</name>
<dbReference type="AlphaFoldDB" id="A0A1G7UAJ6"/>
<keyword evidence="3" id="KW-1185">Reference proteome</keyword>
<feature type="domain" description="Histidine kinase/HSP90-like ATPase" evidence="1">
    <location>
        <begin position="35"/>
        <end position="142"/>
    </location>
</feature>
<dbReference type="Pfam" id="PF13581">
    <property type="entry name" value="HATPase_c_2"/>
    <property type="match status" value="1"/>
</dbReference>